<dbReference type="AlphaFoldDB" id="A0A401HNW0"/>
<reference evidence="1 2" key="1">
    <citation type="journal article" date="2019" name="Int. J. Syst. Evol. Microbiol.">
        <title>Methanofervidicoccus abyssi gen. nov., sp. nov., a hydrogenotrophic methanogen, isolated from a hydrothermal vent chimney in the Mid-Cayman Spreading Center, the Caribbean Sea.</title>
        <authorList>
            <person name="Sakai S."/>
            <person name="Takaki Y."/>
            <person name="Miyazaki M."/>
            <person name="Ogawara M."/>
            <person name="Yanagawa K."/>
            <person name="Miyazaki J."/>
            <person name="Takai K."/>
        </authorList>
    </citation>
    <scope>NUCLEOTIDE SEQUENCE [LARGE SCALE GENOMIC DNA]</scope>
    <source>
        <strain evidence="1 2">HHB</strain>
    </source>
</reference>
<dbReference type="EMBL" id="BFAX01000001">
    <property type="protein sequence ID" value="GBF35928.1"/>
    <property type="molecule type" value="Genomic_DNA"/>
</dbReference>
<organism evidence="1 2">
    <name type="scientific">Methanofervidicoccus abyssi</name>
    <dbReference type="NCBI Taxonomy" id="2082189"/>
    <lineage>
        <taxon>Archaea</taxon>
        <taxon>Methanobacteriati</taxon>
        <taxon>Methanobacteriota</taxon>
        <taxon>Methanomada group</taxon>
        <taxon>Methanococci</taxon>
        <taxon>Methanococcales</taxon>
        <taxon>Methanofervidicoccus</taxon>
    </lineage>
</organism>
<dbReference type="Proteomes" id="UP000290527">
    <property type="component" value="Unassembled WGS sequence"/>
</dbReference>
<dbReference type="OrthoDB" id="377186at2157"/>
<proteinExistence type="predicted"/>
<evidence type="ECO:0000313" key="2">
    <source>
        <dbReference type="Proteomes" id="UP000290527"/>
    </source>
</evidence>
<dbReference type="RefSeq" id="WP_192893785.1">
    <property type="nucleotide sequence ID" value="NZ_BFAX01000001.1"/>
</dbReference>
<name>A0A401HNW0_9EURY</name>
<comment type="caution">
    <text evidence="1">The sequence shown here is derived from an EMBL/GenBank/DDBJ whole genome shotgun (WGS) entry which is preliminary data.</text>
</comment>
<protein>
    <recommendedName>
        <fullName evidence="3">Iron complex transport system substrate-binding protein</fullName>
    </recommendedName>
</protein>
<evidence type="ECO:0000313" key="1">
    <source>
        <dbReference type="EMBL" id="GBF35928.1"/>
    </source>
</evidence>
<dbReference type="Gene3D" id="3.40.50.1980">
    <property type="entry name" value="Nitrogenase molybdenum iron protein domain"/>
    <property type="match status" value="1"/>
</dbReference>
<keyword evidence="2" id="KW-1185">Reference proteome</keyword>
<gene>
    <name evidence="1" type="ORF">MHHB_P0153</name>
</gene>
<sequence length="73" mass="8597">MDLLKVCPNSGFENFKAFKDGRFYVSKPDLCMETKDPVGYMRDYAKMIHPELFPDGDNNLKYFEKIVVNFHLQ</sequence>
<evidence type="ECO:0008006" key="3">
    <source>
        <dbReference type="Google" id="ProtNLM"/>
    </source>
</evidence>
<dbReference type="SUPFAM" id="SSF53807">
    <property type="entry name" value="Helical backbone' metal receptor"/>
    <property type="match status" value="1"/>
</dbReference>
<accession>A0A401HNW0</accession>